<reference evidence="2 3" key="1">
    <citation type="submission" date="2023-03" db="EMBL/GenBank/DDBJ databases">
        <title>High-quality genome of Scylla paramamosain provides insights in environmental adaptation.</title>
        <authorList>
            <person name="Zhang L."/>
        </authorList>
    </citation>
    <scope>NUCLEOTIDE SEQUENCE [LARGE SCALE GENOMIC DNA]</scope>
    <source>
        <strain evidence="2">LZ_2023a</strain>
        <tissue evidence="2">Muscle</tissue>
    </source>
</reference>
<dbReference type="Gene3D" id="2.60.20.10">
    <property type="entry name" value="Crystallins"/>
    <property type="match status" value="1"/>
</dbReference>
<evidence type="ECO:0000313" key="2">
    <source>
        <dbReference type="EMBL" id="KAK8387687.1"/>
    </source>
</evidence>
<name>A0AAW0TJJ0_SCYPA</name>
<dbReference type="Proteomes" id="UP001487740">
    <property type="component" value="Unassembled WGS sequence"/>
</dbReference>
<protein>
    <submittedName>
        <fullName evidence="2">Uncharacterized protein</fullName>
    </submittedName>
</protein>
<sequence length="261" mass="28221">MLHFRNRRWIYYENYHFNSVPGRVLYSHGISISMNLPPDCRGITSSIRFAGSPDEVNKNTITFYDSSAFTGGELMTSVDVPNLGYMEGKISSLIVTGPTPWTIYSERNFHGDSLCVASFEHDVGPNGQILDVGIFPTVSDIGIVDNSIKSARSGCHSKSKAKVPSLKDDIRMASGASGTLISLPTVSNSENPAQVECDPPAAPRPALPTGRQVHREAAKKWVSVSIRPAAPSLPPSLWRLRNNGDAVTNLTLSSVPPSLLA</sequence>
<feature type="compositionally biased region" description="Polar residues" evidence="1">
    <location>
        <begin position="181"/>
        <end position="192"/>
    </location>
</feature>
<gene>
    <name evidence="2" type="ORF">O3P69_018293</name>
</gene>
<feature type="region of interest" description="Disordered" evidence="1">
    <location>
        <begin position="181"/>
        <end position="208"/>
    </location>
</feature>
<evidence type="ECO:0000256" key="1">
    <source>
        <dbReference type="SAM" id="MobiDB-lite"/>
    </source>
</evidence>
<keyword evidence="3" id="KW-1185">Reference proteome</keyword>
<dbReference type="InterPro" id="IPR011024">
    <property type="entry name" value="G_crystallin-like"/>
</dbReference>
<dbReference type="Pfam" id="PF03995">
    <property type="entry name" value="Inhibitor_I36"/>
    <property type="match status" value="1"/>
</dbReference>
<organism evidence="2 3">
    <name type="scientific">Scylla paramamosain</name>
    <name type="common">Mud crab</name>
    <dbReference type="NCBI Taxonomy" id="85552"/>
    <lineage>
        <taxon>Eukaryota</taxon>
        <taxon>Metazoa</taxon>
        <taxon>Ecdysozoa</taxon>
        <taxon>Arthropoda</taxon>
        <taxon>Crustacea</taxon>
        <taxon>Multicrustacea</taxon>
        <taxon>Malacostraca</taxon>
        <taxon>Eumalacostraca</taxon>
        <taxon>Eucarida</taxon>
        <taxon>Decapoda</taxon>
        <taxon>Pleocyemata</taxon>
        <taxon>Brachyura</taxon>
        <taxon>Eubrachyura</taxon>
        <taxon>Portunoidea</taxon>
        <taxon>Portunidae</taxon>
        <taxon>Portuninae</taxon>
        <taxon>Scylla</taxon>
    </lineage>
</organism>
<comment type="caution">
    <text evidence="2">The sequence shown here is derived from an EMBL/GenBank/DDBJ whole genome shotgun (WGS) entry which is preliminary data.</text>
</comment>
<dbReference type="AlphaFoldDB" id="A0AAW0TJJ0"/>
<proteinExistence type="predicted"/>
<dbReference type="SUPFAM" id="SSF49695">
    <property type="entry name" value="gamma-Crystallin-like"/>
    <property type="match status" value="1"/>
</dbReference>
<evidence type="ECO:0000313" key="3">
    <source>
        <dbReference type="Proteomes" id="UP001487740"/>
    </source>
</evidence>
<dbReference type="EMBL" id="JARAKH010000030">
    <property type="protein sequence ID" value="KAK8387687.1"/>
    <property type="molecule type" value="Genomic_DNA"/>
</dbReference>
<accession>A0AAW0TJJ0</accession>